<evidence type="ECO:0000313" key="3">
    <source>
        <dbReference type="Proteomes" id="UP000094769"/>
    </source>
</evidence>
<evidence type="ECO:0000313" key="2">
    <source>
        <dbReference type="EMBL" id="ODJ87612.1"/>
    </source>
</evidence>
<dbReference type="GO" id="GO:0005506">
    <property type="term" value="F:iron ion binding"/>
    <property type="evidence" value="ECO:0007669"/>
    <property type="project" value="TreeGrafter"/>
</dbReference>
<dbReference type="PROSITE" id="PS01152">
    <property type="entry name" value="HESB"/>
    <property type="match status" value="1"/>
</dbReference>
<dbReference type="GO" id="GO:0051539">
    <property type="term" value="F:4 iron, 4 sulfur cluster binding"/>
    <property type="evidence" value="ECO:0007669"/>
    <property type="project" value="TreeGrafter"/>
</dbReference>
<sequence length="107" mass="11090">MLTLTESAQKAVSRFIKGSETPVAGLRISVTGGGCSGMQYGVSLEASAKDDDTIVELGELKIFIDPNSAPMLNGITVDFLDTMEGSGFKFENPNATASCGCGKSFSA</sequence>
<dbReference type="GO" id="GO:0051537">
    <property type="term" value="F:2 iron, 2 sulfur cluster binding"/>
    <property type="evidence" value="ECO:0007669"/>
    <property type="project" value="UniProtKB-ARBA"/>
</dbReference>
<gene>
    <name evidence="2" type="primary">erpA_2</name>
    <name evidence="2" type="ORF">CODIS_20270</name>
</gene>
<dbReference type="InterPro" id="IPR035903">
    <property type="entry name" value="HesB-like_dom_sf"/>
</dbReference>
<dbReference type="Pfam" id="PF01521">
    <property type="entry name" value="Fe-S_biosyn"/>
    <property type="match status" value="1"/>
</dbReference>
<dbReference type="InterPro" id="IPR017870">
    <property type="entry name" value="FeS_cluster_insertion_CS"/>
</dbReference>
<dbReference type="Gene3D" id="2.60.300.12">
    <property type="entry name" value="HesB-like domain"/>
    <property type="match status" value="1"/>
</dbReference>
<dbReference type="InterPro" id="IPR000361">
    <property type="entry name" value="ATAP_core_dom"/>
</dbReference>
<evidence type="ECO:0000259" key="1">
    <source>
        <dbReference type="Pfam" id="PF01521"/>
    </source>
</evidence>
<dbReference type="OrthoDB" id="9801228at2"/>
<organism evidence="2 3">
    <name type="scientific">Candidatus Thiodiazotropha endolucinida</name>
    <dbReference type="NCBI Taxonomy" id="1655433"/>
    <lineage>
        <taxon>Bacteria</taxon>
        <taxon>Pseudomonadati</taxon>
        <taxon>Pseudomonadota</taxon>
        <taxon>Gammaproteobacteria</taxon>
        <taxon>Chromatiales</taxon>
        <taxon>Sedimenticolaceae</taxon>
        <taxon>Candidatus Thiodiazotropha</taxon>
    </lineage>
</organism>
<name>A0A7Z1AF87_9GAMM</name>
<protein>
    <submittedName>
        <fullName evidence="2">Fe-S cluster assembly accessory protein ErpA</fullName>
    </submittedName>
</protein>
<proteinExistence type="predicted"/>
<comment type="caution">
    <text evidence="2">The sequence shown here is derived from an EMBL/GenBank/DDBJ whole genome shotgun (WGS) entry which is preliminary data.</text>
</comment>
<dbReference type="RefSeq" id="WP_069124762.1">
    <property type="nucleotide sequence ID" value="NZ_MARB01000010.1"/>
</dbReference>
<keyword evidence="3" id="KW-1185">Reference proteome</keyword>
<dbReference type="PANTHER" id="PTHR43011">
    <property type="entry name" value="IRON-SULFUR CLUSTER ASSEMBLY 2 HOMOLOG, MITOCHONDRIAL"/>
    <property type="match status" value="1"/>
</dbReference>
<accession>A0A7Z1AF87</accession>
<dbReference type="Proteomes" id="UP000094769">
    <property type="component" value="Unassembled WGS sequence"/>
</dbReference>
<dbReference type="PANTHER" id="PTHR43011:SF1">
    <property type="entry name" value="IRON-SULFUR CLUSTER ASSEMBLY 2 HOMOLOG, MITOCHONDRIAL"/>
    <property type="match status" value="1"/>
</dbReference>
<reference evidence="2 3" key="1">
    <citation type="submission" date="2016-06" db="EMBL/GenBank/DDBJ databases">
        <title>Genome sequence of endosymbiont of Candidatus Endolucinida thiodiazotropha.</title>
        <authorList>
            <person name="Poehlein A."/>
            <person name="Koenig S."/>
            <person name="Heiden S.E."/>
            <person name="Thuermer A."/>
            <person name="Voget S."/>
            <person name="Daniel R."/>
            <person name="Markert S."/>
            <person name="Gros O."/>
            <person name="Schweder T."/>
        </authorList>
    </citation>
    <scope>NUCLEOTIDE SEQUENCE [LARGE SCALE GENOMIC DNA]</scope>
    <source>
        <strain evidence="2 3">COS</strain>
    </source>
</reference>
<feature type="domain" description="Core" evidence="1">
    <location>
        <begin position="2"/>
        <end position="103"/>
    </location>
</feature>
<dbReference type="NCBIfam" id="TIGR00049">
    <property type="entry name" value="iron-sulfur cluster assembly accessory protein"/>
    <property type="match status" value="1"/>
</dbReference>
<dbReference type="SUPFAM" id="SSF89360">
    <property type="entry name" value="HesB-like domain"/>
    <property type="match status" value="1"/>
</dbReference>
<dbReference type="GO" id="GO:0016226">
    <property type="term" value="P:iron-sulfur cluster assembly"/>
    <property type="evidence" value="ECO:0007669"/>
    <property type="project" value="InterPro"/>
</dbReference>
<dbReference type="AlphaFoldDB" id="A0A7Z1AF87"/>
<dbReference type="EMBL" id="MARB01000010">
    <property type="protein sequence ID" value="ODJ87612.1"/>
    <property type="molecule type" value="Genomic_DNA"/>
</dbReference>
<dbReference type="InterPro" id="IPR016092">
    <property type="entry name" value="ATAP"/>
</dbReference>